<proteinExistence type="predicted"/>
<organism evidence="2 3">
    <name type="scientific">Aerolutibacter ruishenii</name>
    <dbReference type="NCBI Taxonomy" id="686800"/>
    <lineage>
        <taxon>Bacteria</taxon>
        <taxon>Pseudomonadati</taxon>
        <taxon>Pseudomonadota</taxon>
        <taxon>Gammaproteobacteria</taxon>
        <taxon>Lysobacterales</taxon>
        <taxon>Lysobacteraceae</taxon>
        <taxon>Aerolutibacter</taxon>
    </lineage>
</organism>
<dbReference type="OrthoDB" id="5795476at2"/>
<dbReference type="EMBL" id="VLKP01000001">
    <property type="protein sequence ID" value="TWI14241.1"/>
    <property type="molecule type" value="Genomic_DNA"/>
</dbReference>
<dbReference type="InterPro" id="IPR005586">
    <property type="entry name" value="ABC_trans_aux"/>
</dbReference>
<comment type="caution">
    <text evidence="2">The sequence shown here is derived from an EMBL/GenBank/DDBJ whole genome shotgun (WGS) entry which is preliminary data.</text>
</comment>
<dbReference type="AlphaFoldDB" id="A0A562M3R2"/>
<dbReference type="Gene3D" id="3.40.50.10610">
    <property type="entry name" value="ABC-type transport auxiliary lipoprotein component"/>
    <property type="match status" value="1"/>
</dbReference>
<evidence type="ECO:0000313" key="2">
    <source>
        <dbReference type="EMBL" id="TWI14241.1"/>
    </source>
</evidence>
<gene>
    <name evidence="2" type="ORF">IP93_00236</name>
</gene>
<dbReference type="Pfam" id="PF03886">
    <property type="entry name" value="ABC_trans_aux"/>
    <property type="match status" value="1"/>
</dbReference>
<keyword evidence="3" id="KW-1185">Reference proteome</keyword>
<reference evidence="2 3" key="1">
    <citation type="journal article" date="2015" name="Stand. Genomic Sci.">
        <title>Genomic Encyclopedia of Bacterial and Archaeal Type Strains, Phase III: the genomes of soil and plant-associated and newly described type strains.</title>
        <authorList>
            <person name="Whitman W.B."/>
            <person name="Woyke T."/>
            <person name="Klenk H.P."/>
            <person name="Zhou Y."/>
            <person name="Lilburn T.G."/>
            <person name="Beck B.J."/>
            <person name="De Vos P."/>
            <person name="Vandamme P."/>
            <person name="Eisen J.A."/>
            <person name="Garrity G."/>
            <person name="Hugenholtz P."/>
            <person name="Kyrpides N.C."/>
        </authorList>
    </citation>
    <scope>NUCLEOTIDE SEQUENCE [LARGE SCALE GENOMIC DNA]</scope>
    <source>
        <strain evidence="2 3">CGMCC 1.10136</strain>
    </source>
</reference>
<accession>A0A562M3R2</accession>
<feature type="domain" description="ABC-type transport auxiliary lipoprotein component" evidence="1">
    <location>
        <begin position="58"/>
        <end position="217"/>
    </location>
</feature>
<evidence type="ECO:0000259" key="1">
    <source>
        <dbReference type="Pfam" id="PF03886"/>
    </source>
</evidence>
<dbReference type="SUPFAM" id="SSF159594">
    <property type="entry name" value="XCC0632-like"/>
    <property type="match status" value="1"/>
</dbReference>
<evidence type="ECO:0000313" key="3">
    <source>
        <dbReference type="Proteomes" id="UP000316471"/>
    </source>
</evidence>
<dbReference type="Proteomes" id="UP000316471">
    <property type="component" value="Unassembled WGS sequence"/>
</dbReference>
<sequence>MTLPSPVASVQLAATRAKRPGKHAQPLFRLMLTMGLALAMGGCALLSTGRGDGVVQYAPDPRVQPEASWPTVRWSLTVAQPTAARAIDGARIAVRPTPQELQVYKGAQWAKRPSEMLEDAVLRALEDSGRIGVVTRQGAGITTDYRLVLDVRRFESDYASGQPAATLEVRAKLLQGSAPDVVASHTFTQAVPARDTAVPAVVDAFGTALAGMARDLAGWTLATGASNEATAAAKSR</sequence>
<protein>
    <submittedName>
        <fullName evidence="2">Cholesterol transport system auxiliary component</fullName>
    </submittedName>
</protein>
<name>A0A562M3R2_9GAMM</name>